<dbReference type="InterPro" id="IPR011205">
    <property type="entry name" value="UCP015417_vWA"/>
</dbReference>
<comment type="caution">
    <text evidence="1">The sequence shown here is derived from an EMBL/GenBank/DDBJ whole genome shotgun (WGS) entry which is preliminary data.</text>
</comment>
<name>A0A5N6L7J2_9ROSI</name>
<dbReference type="PANTHER" id="PTHR31373">
    <property type="entry name" value="OS06G0652100 PROTEIN"/>
    <property type="match status" value="1"/>
</dbReference>
<sequence>MPESLGNPCLDLFLFVGPNSSHLSVYALLELASSDNPLTTLKLILNMRKLRSQVPFWRFLYNQISDIFSDLLKSDLDLLKSSNLHKISLAAKVRDRLHKEIIAPLRRALNLLEFYMSLSKWSLHDYIPAAEVTTKLLKETVLTHSKDINANGAVSIALRLLISELSEGPWERKDYDIQP</sequence>
<protein>
    <submittedName>
        <fullName evidence="1">Uncharacterized protein</fullName>
    </submittedName>
</protein>
<evidence type="ECO:0000313" key="1">
    <source>
        <dbReference type="EMBL" id="KAB8873447.1"/>
    </source>
</evidence>
<gene>
    <name evidence="1" type="ORF">FH972_026787</name>
</gene>
<proteinExistence type="predicted"/>
<organism evidence="1 2">
    <name type="scientific">Carpinus fangiana</name>
    <dbReference type="NCBI Taxonomy" id="176857"/>
    <lineage>
        <taxon>Eukaryota</taxon>
        <taxon>Viridiplantae</taxon>
        <taxon>Streptophyta</taxon>
        <taxon>Embryophyta</taxon>
        <taxon>Tracheophyta</taxon>
        <taxon>Spermatophyta</taxon>
        <taxon>Magnoliopsida</taxon>
        <taxon>eudicotyledons</taxon>
        <taxon>Gunneridae</taxon>
        <taxon>Pentapetalae</taxon>
        <taxon>rosids</taxon>
        <taxon>fabids</taxon>
        <taxon>Fagales</taxon>
        <taxon>Betulaceae</taxon>
        <taxon>Carpinus</taxon>
    </lineage>
</organism>
<reference evidence="1 2" key="1">
    <citation type="submission" date="2019-06" db="EMBL/GenBank/DDBJ databases">
        <title>A chromosomal-level reference genome of Carpinus fangiana (Coryloideae, Betulaceae).</title>
        <authorList>
            <person name="Yang X."/>
            <person name="Wang Z."/>
            <person name="Zhang L."/>
            <person name="Hao G."/>
            <person name="Liu J."/>
            <person name="Yang Y."/>
        </authorList>
    </citation>
    <scope>NUCLEOTIDE SEQUENCE [LARGE SCALE GENOMIC DNA]</scope>
    <source>
        <strain evidence="1">Cfa_2016G</strain>
        <tissue evidence="1">Leaf</tissue>
    </source>
</reference>
<dbReference type="EMBL" id="VIBQ01000119">
    <property type="protein sequence ID" value="KAB8873447.1"/>
    <property type="molecule type" value="Genomic_DNA"/>
</dbReference>
<dbReference type="PANTHER" id="PTHR31373:SF17">
    <property type="entry name" value="OS06G0652100 PROTEIN"/>
    <property type="match status" value="1"/>
</dbReference>
<accession>A0A5N6L7J2</accession>
<dbReference type="Proteomes" id="UP000327013">
    <property type="component" value="Unassembled WGS sequence"/>
</dbReference>
<evidence type="ECO:0000313" key="2">
    <source>
        <dbReference type="Proteomes" id="UP000327013"/>
    </source>
</evidence>
<dbReference type="AlphaFoldDB" id="A0A5N6L7J2"/>
<keyword evidence="2" id="KW-1185">Reference proteome</keyword>